<sequence>MPIPPPPRQYHCPACHWSKTVAPRSDVLMPGHDTFHSCPKCGHAPLDSQAADGWAAGVGQALDVLTQWLKR</sequence>
<dbReference type="EMBL" id="JAFNME010000024">
    <property type="protein sequence ID" value="MBO1250309.1"/>
    <property type="molecule type" value="Genomic_DNA"/>
</dbReference>
<name>A0A939KED8_9BURK</name>
<dbReference type="AlphaFoldDB" id="A0A939KED8"/>
<evidence type="ECO:0000313" key="2">
    <source>
        <dbReference type="Proteomes" id="UP000664731"/>
    </source>
</evidence>
<keyword evidence="2" id="KW-1185">Reference proteome</keyword>
<proteinExistence type="predicted"/>
<gene>
    <name evidence="1" type="ORF">J1777_10830</name>
</gene>
<organism evidence="1 2">
    <name type="scientific">Comamonas denitrificans</name>
    <dbReference type="NCBI Taxonomy" id="117506"/>
    <lineage>
        <taxon>Bacteria</taxon>
        <taxon>Pseudomonadati</taxon>
        <taxon>Pseudomonadota</taxon>
        <taxon>Betaproteobacteria</taxon>
        <taxon>Burkholderiales</taxon>
        <taxon>Comamonadaceae</taxon>
        <taxon>Comamonas</taxon>
    </lineage>
</organism>
<dbReference type="Proteomes" id="UP000664731">
    <property type="component" value="Unassembled WGS sequence"/>
</dbReference>
<evidence type="ECO:0000313" key="1">
    <source>
        <dbReference type="EMBL" id="MBO1250309.1"/>
    </source>
</evidence>
<dbReference type="RefSeq" id="WP_207575709.1">
    <property type="nucleotide sequence ID" value="NZ_JAFNME010000024.1"/>
</dbReference>
<protein>
    <submittedName>
        <fullName evidence="1">Uncharacterized protein</fullName>
    </submittedName>
</protein>
<comment type="caution">
    <text evidence="1">The sequence shown here is derived from an EMBL/GenBank/DDBJ whole genome shotgun (WGS) entry which is preliminary data.</text>
</comment>
<reference evidence="1" key="1">
    <citation type="submission" date="2021-03" db="EMBL/GenBank/DDBJ databases">
        <title>Comamonas denitrificans.</title>
        <authorList>
            <person name="Finster K."/>
        </authorList>
    </citation>
    <scope>NUCLEOTIDE SEQUENCE</scope>
    <source>
        <strain evidence="1">MM2021_4</strain>
    </source>
</reference>
<accession>A0A939KED8</accession>